<feature type="coiled-coil region" evidence="1">
    <location>
        <begin position="22"/>
        <end position="53"/>
    </location>
</feature>
<dbReference type="InterPro" id="IPR000626">
    <property type="entry name" value="Ubiquitin-like_dom"/>
</dbReference>
<sequence>MPSNDLSNVALEEMRNKQMKFNKEVLETLQLMRQEIKDNQEKMKEELKKSEKSVMHRLQLMRTEQETKQNKMMREVEAIWNDVTKSTETKTIRQLYLKFQVLIYNTDVKITVEMLPTDTILDLKKEIEKERNVPVLRQSVFFNQKITKTNRPLANAVSRTAQL</sequence>
<keyword evidence="3" id="KW-1185">Reference proteome</keyword>
<dbReference type="InterPro" id="IPR029071">
    <property type="entry name" value="Ubiquitin-like_domsf"/>
</dbReference>
<reference evidence="4" key="1">
    <citation type="submission" date="2016-11" db="UniProtKB">
        <authorList>
            <consortium name="WormBaseParasite"/>
        </authorList>
    </citation>
    <scope>IDENTIFICATION</scope>
</reference>
<keyword evidence="1" id="KW-0175">Coiled coil</keyword>
<dbReference type="Pfam" id="PF00240">
    <property type="entry name" value="ubiquitin"/>
    <property type="match status" value="1"/>
</dbReference>
<organism evidence="3 4">
    <name type="scientific">Caenorhabditis tropicalis</name>
    <dbReference type="NCBI Taxonomy" id="1561998"/>
    <lineage>
        <taxon>Eukaryota</taxon>
        <taxon>Metazoa</taxon>
        <taxon>Ecdysozoa</taxon>
        <taxon>Nematoda</taxon>
        <taxon>Chromadorea</taxon>
        <taxon>Rhabditida</taxon>
        <taxon>Rhabditina</taxon>
        <taxon>Rhabditomorpha</taxon>
        <taxon>Rhabditoidea</taxon>
        <taxon>Rhabditidae</taxon>
        <taxon>Peloderinae</taxon>
        <taxon>Caenorhabditis</taxon>
    </lineage>
</organism>
<dbReference type="PROSITE" id="PS50053">
    <property type="entry name" value="UBIQUITIN_2"/>
    <property type="match status" value="1"/>
</dbReference>
<name>A0A1I7U5A1_9PELO</name>
<protein>
    <submittedName>
        <fullName evidence="4">Ubiquitin-like domain-containing protein</fullName>
    </submittedName>
</protein>
<proteinExistence type="predicted"/>
<dbReference type="WBParaSite" id="Csp11.Scaffold629.g14997.t1">
    <property type="protein sequence ID" value="Csp11.Scaffold629.g14997.t1"/>
    <property type="gene ID" value="Csp11.Scaffold629.g14997"/>
</dbReference>
<dbReference type="AlphaFoldDB" id="A0A1I7U5A1"/>
<dbReference type="CDD" id="cd17039">
    <property type="entry name" value="Ubl_ubiquitin_like"/>
    <property type="match status" value="1"/>
</dbReference>
<evidence type="ECO:0000256" key="1">
    <source>
        <dbReference type="SAM" id="Coils"/>
    </source>
</evidence>
<dbReference type="Proteomes" id="UP000095282">
    <property type="component" value="Unplaced"/>
</dbReference>
<dbReference type="SUPFAM" id="SSF54236">
    <property type="entry name" value="Ubiquitin-like"/>
    <property type="match status" value="1"/>
</dbReference>
<dbReference type="Gene3D" id="3.10.20.90">
    <property type="entry name" value="Phosphatidylinositol 3-kinase Catalytic Subunit, Chain A, domain 1"/>
    <property type="match status" value="1"/>
</dbReference>
<accession>A0A1I7U5A1</accession>
<feature type="domain" description="Ubiquitin-like" evidence="2">
    <location>
        <begin position="99"/>
        <end position="155"/>
    </location>
</feature>
<evidence type="ECO:0000259" key="2">
    <source>
        <dbReference type="PROSITE" id="PS50053"/>
    </source>
</evidence>
<evidence type="ECO:0000313" key="3">
    <source>
        <dbReference type="Proteomes" id="UP000095282"/>
    </source>
</evidence>
<evidence type="ECO:0000313" key="4">
    <source>
        <dbReference type="WBParaSite" id="Csp11.Scaffold629.g14997.t1"/>
    </source>
</evidence>